<organism evidence="2 3">
    <name type="scientific">Metabacillus herbersteinensis</name>
    <dbReference type="NCBI Taxonomy" id="283816"/>
    <lineage>
        <taxon>Bacteria</taxon>
        <taxon>Bacillati</taxon>
        <taxon>Bacillota</taxon>
        <taxon>Bacilli</taxon>
        <taxon>Bacillales</taxon>
        <taxon>Bacillaceae</taxon>
        <taxon>Metabacillus</taxon>
    </lineage>
</organism>
<evidence type="ECO:0000313" key="2">
    <source>
        <dbReference type="EMBL" id="MFC0273731.1"/>
    </source>
</evidence>
<evidence type="ECO:0000256" key="1">
    <source>
        <dbReference type="SAM" id="Phobius"/>
    </source>
</evidence>
<keyword evidence="3" id="KW-1185">Reference proteome</keyword>
<keyword evidence="1" id="KW-0472">Membrane</keyword>
<name>A0ABV6GJ48_9BACI</name>
<feature type="transmembrane region" description="Helical" evidence="1">
    <location>
        <begin position="21"/>
        <end position="38"/>
    </location>
</feature>
<dbReference type="EMBL" id="JBHLVO010000024">
    <property type="protein sequence ID" value="MFC0273731.1"/>
    <property type="molecule type" value="Genomic_DNA"/>
</dbReference>
<sequence>MNTILHFADAALQYSRGKQTGLWGLIGIVLAILTIKFWDNLQPIFEFLGIVALLDKLGLIHETAPEMTFFHIFVASVGLYILLVIVGLVLLGIVVGLLAFSQNEIGQKVILASLYLIFLPFIAFYGLCKLILFAQEKQEEKRDPEAYTEKKRLEKNKNVLDYLIHAGVEKERIRLEYRRELELDQLSSKDWEAYKQLRDEPIYHKEDNSLSYTEAYNRLNRLPTTGDSFFLLGVSFDREIFILLPRPVTPLDNSNKCFYGEKMDIKGKVNQILINNKWTFEFQLEIKKGYSISELDSRSSYTNILEDLPHKTFEHFLDPRLIEELKETIETYHTSSLYSTFVEHIQDQYFNQKERLKRLITDADTAEKFDRYVQEISDYNAGNEGVVYHIWENNKKANHSYY</sequence>
<reference evidence="2 3" key="1">
    <citation type="submission" date="2024-09" db="EMBL/GenBank/DDBJ databases">
        <authorList>
            <person name="Sun Q."/>
            <person name="Mori K."/>
        </authorList>
    </citation>
    <scope>NUCLEOTIDE SEQUENCE [LARGE SCALE GENOMIC DNA]</scope>
    <source>
        <strain evidence="2 3">CCM 7228</strain>
    </source>
</reference>
<feature type="transmembrane region" description="Helical" evidence="1">
    <location>
        <begin position="72"/>
        <end position="100"/>
    </location>
</feature>
<protein>
    <submittedName>
        <fullName evidence="2">Uncharacterized protein</fullName>
    </submittedName>
</protein>
<comment type="caution">
    <text evidence="2">The sequence shown here is derived from an EMBL/GenBank/DDBJ whole genome shotgun (WGS) entry which is preliminary data.</text>
</comment>
<accession>A0ABV6GJ48</accession>
<keyword evidence="1" id="KW-0812">Transmembrane</keyword>
<evidence type="ECO:0000313" key="3">
    <source>
        <dbReference type="Proteomes" id="UP001589854"/>
    </source>
</evidence>
<keyword evidence="1" id="KW-1133">Transmembrane helix</keyword>
<gene>
    <name evidence="2" type="ORF">ACFFIX_20300</name>
</gene>
<dbReference type="Proteomes" id="UP001589854">
    <property type="component" value="Unassembled WGS sequence"/>
</dbReference>
<dbReference type="RefSeq" id="WP_378937325.1">
    <property type="nucleotide sequence ID" value="NZ_JBHLVO010000024.1"/>
</dbReference>
<feature type="transmembrane region" description="Helical" evidence="1">
    <location>
        <begin position="112"/>
        <end position="132"/>
    </location>
</feature>
<proteinExistence type="predicted"/>